<keyword evidence="2" id="KW-1185">Reference proteome</keyword>
<accession>A0A2T7NLM4</accession>
<dbReference type="Proteomes" id="UP000245119">
    <property type="component" value="Linkage Group LG11"/>
</dbReference>
<name>A0A2T7NLM4_POMCA</name>
<reference evidence="1 2" key="1">
    <citation type="submission" date="2018-04" db="EMBL/GenBank/DDBJ databases">
        <title>The genome of golden apple snail Pomacea canaliculata provides insight into stress tolerance and invasive adaptation.</title>
        <authorList>
            <person name="Liu C."/>
            <person name="Liu B."/>
            <person name="Ren Y."/>
            <person name="Zhang Y."/>
            <person name="Wang H."/>
            <person name="Li S."/>
            <person name="Jiang F."/>
            <person name="Yin L."/>
            <person name="Zhang G."/>
            <person name="Qian W."/>
            <person name="Fan W."/>
        </authorList>
    </citation>
    <scope>NUCLEOTIDE SEQUENCE [LARGE SCALE GENOMIC DNA]</scope>
    <source>
        <strain evidence="1">SZHN2017</strain>
        <tissue evidence="1">Muscle</tissue>
    </source>
</reference>
<gene>
    <name evidence="1" type="ORF">C0Q70_17872</name>
</gene>
<sequence>MSPGECMSMLAACLASQVRMGIIQNNHRVSFVTALLPDCYAYLLSEKVGGGPSIPSVKHVMWSGHQRGAGCLGWLHVPSTADSKELKGLVGS</sequence>
<protein>
    <submittedName>
        <fullName evidence="1">Uncharacterized protein</fullName>
    </submittedName>
</protein>
<dbReference type="EMBL" id="PZQS01000011">
    <property type="protein sequence ID" value="PVD22069.1"/>
    <property type="molecule type" value="Genomic_DNA"/>
</dbReference>
<evidence type="ECO:0000313" key="2">
    <source>
        <dbReference type="Proteomes" id="UP000245119"/>
    </source>
</evidence>
<dbReference type="AlphaFoldDB" id="A0A2T7NLM4"/>
<evidence type="ECO:0000313" key="1">
    <source>
        <dbReference type="EMBL" id="PVD22069.1"/>
    </source>
</evidence>
<proteinExistence type="predicted"/>
<comment type="caution">
    <text evidence="1">The sequence shown here is derived from an EMBL/GenBank/DDBJ whole genome shotgun (WGS) entry which is preliminary data.</text>
</comment>
<organism evidence="1 2">
    <name type="scientific">Pomacea canaliculata</name>
    <name type="common">Golden apple snail</name>
    <dbReference type="NCBI Taxonomy" id="400727"/>
    <lineage>
        <taxon>Eukaryota</taxon>
        <taxon>Metazoa</taxon>
        <taxon>Spiralia</taxon>
        <taxon>Lophotrochozoa</taxon>
        <taxon>Mollusca</taxon>
        <taxon>Gastropoda</taxon>
        <taxon>Caenogastropoda</taxon>
        <taxon>Architaenioglossa</taxon>
        <taxon>Ampullarioidea</taxon>
        <taxon>Ampullariidae</taxon>
        <taxon>Pomacea</taxon>
    </lineage>
</organism>